<name>A0A8H3YFT8_9TREE</name>
<reference evidence="1" key="1">
    <citation type="submission" date="2020-07" db="EMBL/GenBank/DDBJ databases">
        <title>Draft Genome Sequence of a Deep-Sea Yeast, Naganishia (Cryptococcus) liquefaciens strain N6.</title>
        <authorList>
            <person name="Han Y.W."/>
            <person name="Kajitani R."/>
            <person name="Morimoto H."/>
            <person name="Parhat M."/>
            <person name="Tsubouchi H."/>
            <person name="Bakenova O."/>
            <person name="Ogata M."/>
            <person name="Argunhan B."/>
            <person name="Aoki R."/>
            <person name="Kajiwara S."/>
            <person name="Itoh T."/>
            <person name="Iwasaki H."/>
        </authorList>
    </citation>
    <scope>NUCLEOTIDE SEQUENCE</scope>
    <source>
        <strain evidence="1">N6</strain>
    </source>
</reference>
<dbReference type="Proteomes" id="UP000620104">
    <property type="component" value="Unassembled WGS sequence"/>
</dbReference>
<accession>A0A8H3YFT8</accession>
<evidence type="ECO:0000313" key="1">
    <source>
        <dbReference type="EMBL" id="GHJ87984.1"/>
    </source>
</evidence>
<dbReference type="AlphaFoldDB" id="A0A8H3YFT8"/>
<dbReference type="EMBL" id="BLZA01000024">
    <property type="protein sequence ID" value="GHJ87984.1"/>
    <property type="molecule type" value="Genomic_DNA"/>
</dbReference>
<sequence length="147" mass="16509">MFFAFNNQPLWLSGKASDYDSNPETSESGDPGFDPQEGLIFAFLEQHHLKLLASREYHLDDISVPPKGRIFACTIGHNAQGMHLTSSGCFGMDSFHHPLRDTFPEKTLPTIRQNPLHRRDRALALICDQPEAERPTLSICLAQALFT</sequence>
<evidence type="ECO:0000313" key="2">
    <source>
        <dbReference type="Proteomes" id="UP000620104"/>
    </source>
</evidence>
<keyword evidence="2" id="KW-1185">Reference proteome</keyword>
<comment type="caution">
    <text evidence="1">The sequence shown here is derived from an EMBL/GenBank/DDBJ whole genome shotgun (WGS) entry which is preliminary data.</text>
</comment>
<organism evidence="1 2">
    <name type="scientific">Naganishia liquefaciens</name>
    <dbReference type="NCBI Taxonomy" id="104408"/>
    <lineage>
        <taxon>Eukaryota</taxon>
        <taxon>Fungi</taxon>
        <taxon>Dikarya</taxon>
        <taxon>Basidiomycota</taxon>
        <taxon>Agaricomycotina</taxon>
        <taxon>Tremellomycetes</taxon>
        <taxon>Filobasidiales</taxon>
        <taxon>Filobasidiaceae</taxon>
        <taxon>Naganishia</taxon>
    </lineage>
</organism>
<gene>
    <name evidence="1" type="ORF">NliqN6_4386</name>
</gene>
<proteinExistence type="predicted"/>
<protein>
    <submittedName>
        <fullName evidence="1">Uncharacterized protein</fullName>
    </submittedName>
</protein>